<dbReference type="CDD" id="cd00075">
    <property type="entry name" value="HATPase"/>
    <property type="match status" value="1"/>
</dbReference>
<evidence type="ECO:0000256" key="6">
    <source>
        <dbReference type="ARBA" id="ARBA00022692"/>
    </source>
</evidence>
<keyword evidence="5" id="KW-0808">Transferase</keyword>
<dbReference type="EC" id="2.7.13.3" evidence="3"/>
<dbReference type="Proteomes" id="UP000028135">
    <property type="component" value="Unassembled WGS sequence"/>
</dbReference>
<dbReference type="SUPFAM" id="SSF158472">
    <property type="entry name" value="HAMP domain-like"/>
    <property type="match status" value="1"/>
</dbReference>
<dbReference type="PANTHER" id="PTHR45436:SF8">
    <property type="entry name" value="HISTIDINE KINASE"/>
    <property type="match status" value="1"/>
</dbReference>
<dbReference type="SUPFAM" id="SSF55874">
    <property type="entry name" value="ATPase domain of HSP90 chaperone/DNA topoisomerase II/histidine kinase"/>
    <property type="match status" value="1"/>
</dbReference>
<sequence>MPRSIRGLSLGVAMMSGLIIALLGLATYRFVHEEIECQINQRIRIEADALLAHHRHHGFAALVDLVNTLDRHATPEDVSYLEGADIKGRSMGYIVTDASGRRRAGSLAANVPPPGWSEFVPFHSPDGEPAMAQAINTPLPGGGRLVVAADRAVVDQMDLKLLALFLSAFALILVVGSAAVIGLGRLIRDRLSTIEGSAEAIMAGDLSRRMPLDGSAEEFDRLAMILNGMLDRIQTLMNNLKQVSSDLAHDLRTPLNRLRARLEEAERTATEAMQQERLAAAIREADDLLDLFSSILAISEIEGQTVRSRFQSIELHEVIGELAEAFRPAFEQAGMTLRLAIAPITISGDRQLIQRCLANMLDNALAHTSPGTDVIISTEARNGQVALTVADTGPGIADGDRERIFQRFARLDHSRSASGYGLGLNMVAAIAAAHGGNVRVIPTAVGLTVEILLPTVSNSNSRAPG</sequence>
<dbReference type="EMBL" id="JANF02000050">
    <property type="protein sequence ID" value="KER36595.1"/>
    <property type="molecule type" value="Genomic_DNA"/>
</dbReference>
<dbReference type="AlphaFoldDB" id="A0A8E0WSG0"/>
<keyword evidence="6 12" id="KW-0812">Transmembrane</keyword>
<keyword evidence="10 12" id="KW-0472">Membrane</keyword>
<dbReference type="InterPro" id="IPR003661">
    <property type="entry name" value="HisK_dim/P_dom"/>
</dbReference>
<keyword evidence="11" id="KW-0175">Coiled coil</keyword>
<evidence type="ECO:0000256" key="7">
    <source>
        <dbReference type="ARBA" id="ARBA00022777"/>
    </source>
</evidence>
<evidence type="ECO:0000313" key="16">
    <source>
        <dbReference type="Proteomes" id="UP000028135"/>
    </source>
</evidence>
<evidence type="ECO:0000259" key="14">
    <source>
        <dbReference type="PROSITE" id="PS50885"/>
    </source>
</evidence>
<dbReference type="CDD" id="cd00082">
    <property type="entry name" value="HisKA"/>
    <property type="match status" value="1"/>
</dbReference>
<evidence type="ECO:0000313" key="15">
    <source>
        <dbReference type="EMBL" id="KER36595.1"/>
    </source>
</evidence>
<feature type="domain" description="HAMP" evidence="14">
    <location>
        <begin position="185"/>
        <end position="238"/>
    </location>
</feature>
<keyword evidence="4" id="KW-0597">Phosphoprotein</keyword>
<dbReference type="PROSITE" id="PS50109">
    <property type="entry name" value="HIS_KIN"/>
    <property type="match status" value="1"/>
</dbReference>
<dbReference type="Pfam" id="PF00512">
    <property type="entry name" value="HisKA"/>
    <property type="match status" value="1"/>
</dbReference>
<comment type="catalytic activity">
    <reaction evidence="1">
        <text>ATP + protein L-histidine = ADP + protein N-phospho-L-histidine.</text>
        <dbReference type="EC" id="2.7.13.3"/>
    </reaction>
</comment>
<dbReference type="Pfam" id="PF02518">
    <property type="entry name" value="HATPase_c"/>
    <property type="match status" value="1"/>
</dbReference>
<comment type="caution">
    <text evidence="15">The sequence shown here is derived from an EMBL/GenBank/DDBJ whole genome shotgun (WGS) entry which is preliminary data.</text>
</comment>
<dbReference type="InterPro" id="IPR004358">
    <property type="entry name" value="Sig_transdc_His_kin-like_C"/>
</dbReference>
<evidence type="ECO:0000256" key="3">
    <source>
        <dbReference type="ARBA" id="ARBA00012438"/>
    </source>
</evidence>
<evidence type="ECO:0000256" key="2">
    <source>
        <dbReference type="ARBA" id="ARBA00004370"/>
    </source>
</evidence>
<dbReference type="Gene3D" id="6.10.340.10">
    <property type="match status" value="1"/>
</dbReference>
<dbReference type="SMART" id="SM00304">
    <property type="entry name" value="HAMP"/>
    <property type="match status" value="1"/>
</dbReference>
<dbReference type="GO" id="GO:0005886">
    <property type="term" value="C:plasma membrane"/>
    <property type="evidence" value="ECO:0007669"/>
    <property type="project" value="TreeGrafter"/>
</dbReference>
<evidence type="ECO:0000256" key="12">
    <source>
        <dbReference type="SAM" id="Phobius"/>
    </source>
</evidence>
<dbReference type="Gene3D" id="1.10.287.130">
    <property type="match status" value="1"/>
</dbReference>
<feature type="transmembrane region" description="Helical" evidence="12">
    <location>
        <begin position="161"/>
        <end position="183"/>
    </location>
</feature>
<evidence type="ECO:0000256" key="10">
    <source>
        <dbReference type="ARBA" id="ARBA00023136"/>
    </source>
</evidence>
<dbReference type="Gene3D" id="3.30.565.10">
    <property type="entry name" value="Histidine kinase-like ATPase, C-terminal domain"/>
    <property type="match status" value="1"/>
</dbReference>
<evidence type="ECO:0000259" key="13">
    <source>
        <dbReference type="PROSITE" id="PS50109"/>
    </source>
</evidence>
<evidence type="ECO:0000256" key="9">
    <source>
        <dbReference type="ARBA" id="ARBA00023012"/>
    </source>
</evidence>
<gene>
    <name evidence="15" type="ORF">AL00_09955</name>
</gene>
<evidence type="ECO:0000256" key="1">
    <source>
        <dbReference type="ARBA" id="ARBA00000085"/>
    </source>
</evidence>
<organism evidence="15 16">
    <name type="scientific">Sphingobium indicum F2</name>
    <dbReference type="NCBI Taxonomy" id="1450518"/>
    <lineage>
        <taxon>Bacteria</taxon>
        <taxon>Pseudomonadati</taxon>
        <taxon>Pseudomonadota</taxon>
        <taxon>Alphaproteobacteria</taxon>
        <taxon>Sphingomonadales</taxon>
        <taxon>Sphingomonadaceae</taxon>
        <taxon>Sphingobium</taxon>
    </lineage>
</organism>
<dbReference type="SMART" id="SM00387">
    <property type="entry name" value="HATPase_c"/>
    <property type="match status" value="1"/>
</dbReference>
<dbReference type="Pfam" id="PF00672">
    <property type="entry name" value="HAMP"/>
    <property type="match status" value="1"/>
</dbReference>
<dbReference type="SUPFAM" id="SSF47384">
    <property type="entry name" value="Homodimeric domain of signal transducing histidine kinase"/>
    <property type="match status" value="1"/>
</dbReference>
<dbReference type="PRINTS" id="PR00344">
    <property type="entry name" value="BCTRLSENSOR"/>
</dbReference>
<dbReference type="InterPro" id="IPR050428">
    <property type="entry name" value="TCS_sensor_his_kinase"/>
</dbReference>
<keyword evidence="8 12" id="KW-1133">Transmembrane helix</keyword>
<dbReference type="SMART" id="SM00388">
    <property type="entry name" value="HisKA"/>
    <property type="match status" value="1"/>
</dbReference>
<evidence type="ECO:0000256" key="11">
    <source>
        <dbReference type="SAM" id="Coils"/>
    </source>
</evidence>
<evidence type="ECO:0000256" key="4">
    <source>
        <dbReference type="ARBA" id="ARBA00022553"/>
    </source>
</evidence>
<dbReference type="InterPro" id="IPR036097">
    <property type="entry name" value="HisK_dim/P_sf"/>
</dbReference>
<feature type="domain" description="Histidine kinase" evidence="13">
    <location>
        <begin position="246"/>
        <end position="457"/>
    </location>
</feature>
<protein>
    <recommendedName>
        <fullName evidence="3">histidine kinase</fullName>
        <ecNumber evidence="3">2.7.13.3</ecNumber>
    </recommendedName>
</protein>
<dbReference type="PANTHER" id="PTHR45436">
    <property type="entry name" value="SENSOR HISTIDINE KINASE YKOH"/>
    <property type="match status" value="1"/>
</dbReference>
<evidence type="ECO:0000256" key="5">
    <source>
        <dbReference type="ARBA" id="ARBA00022679"/>
    </source>
</evidence>
<dbReference type="GO" id="GO:0000155">
    <property type="term" value="F:phosphorelay sensor kinase activity"/>
    <property type="evidence" value="ECO:0007669"/>
    <property type="project" value="InterPro"/>
</dbReference>
<name>A0A8E0WSG0_9SPHN</name>
<feature type="transmembrane region" description="Helical" evidence="12">
    <location>
        <begin position="7"/>
        <end position="31"/>
    </location>
</feature>
<dbReference type="InterPro" id="IPR003660">
    <property type="entry name" value="HAMP_dom"/>
</dbReference>
<dbReference type="InterPro" id="IPR005467">
    <property type="entry name" value="His_kinase_dom"/>
</dbReference>
<dbReference type="InterPro" id="IPR003594">
    <property type="entry name" value="HATPase_dom"/>
</dbReference>
<keyword evidence="7 15" id="KW-0418">Kinase</keyword>
<keyword evidence="9" id="KW-0902">Two-component regulatory system</keyword>
<dbReference type="CDD" id="cd06225">
    <property type="entry name" value="HAMP"/>
    <property type="match status" value="1"/>
</dbReference>
<dbReference type="PROSITE" id="PS50885">
    <property type="entry name" value="HAMP"/>
    <property type="match status" value="1"/>
</dbReference>
<feature type="coiled-coil region" evidence="11">
    <location>
        <begin position="248"/>
        <end position="275"/>
    </location>
</feature>
<reference evidence="15 16" key="1">
    <citation type="submission" date="2014-05" db="EMBL/GenBank/DDBJ databases">
        <title>Genome Announcement of Sphingobium lucknowense F2.</title>
        <authorList>
            <person name="Lal R."/>
            <person name="Negi V."/>
            <person name="Lata P."/>
            <person name="Sangwan N."/>
            <person name="Gupta S.K."/>
            <person name="Rao D.L.N."/>
            <person name="Das S."/>
        </authorList>
    </citation>
    <scope>NUCLEOTIDE SEQUENCE [LARGE SCALE GENOMIC DNA]</scope>
    <source>
        <strain evidence="15 16">F2</strain>
    </source>
</reference>
<evidence type="ECO:0000256" key="8">
    <source>
        <dbReference type="ARBA" id="ARBA00022989"/>
    </source>
</evidence>
<dbReference type="InterPro" id="IPR036890">
    <property type="entry name" value="HATPase_C_sf"/>
</dbReference>
<comment type="subcellular location">
    <subcellularLocation>
        <location evidence="2">Membrane</location>
    </subcellularLocation>
</comment>
<accession>A0A8E0WSG0</accession>
<proteinExistence type="predicted"/>